<proteinExistence type="inferred from homology"/>
<dbReference type="InParanoid" id="A0LHY4"/>
<dbReference type="InterPro" id="IPR010173">
    <property type="entry name" value="CRISPR-assoc_Csm5"/>
</dbReference>
<dbReference type="OrthoDB" id="24360at2"/>
<dbReference type="Proteomes" id="UP000001784">
    <property type="component" value="Chromosome"/>
</dbReference>
<dbReference type="NCBIfam" id="TIGR01899">
    <property type="entry name" value="cas_TM1807_csm5"/>
    <property type="match status" value="1"/>
</dbReference>
<evidence type="ECO:0000256" key="2">
    <source>
        <dbReference type="ARBA" id="ARBA00006680"/>
    </source>
</evidence>
<evidence type="ECO:0000256" key="1">
    <source>
        <dbReference type="ARBA" id="ARBA00003088"/>
    </source>
</evidence>
<gene>
    <name evidence="8" type="ordered locus">Sfum_1345</name>
</gene>
<keyword evidence="5" id="KW-0051">Antiviral defense</keyword>
<dbReference type="AlphaFoldDB" id="A0LHY4"/>
<evidence type="ECO:0000256" key="6">
    <source>
        <dbReference type="ARBA" id="ARBA00031720"/>
    </source>
</evidence>
<dbReference type="Pfam" id="PF03787">
    <property type="entry name" value="RAMPs"/>
    <property type="match status" value="1"/>
</dbReference>
<dbReference type="PANTHER" id="PTHR38007:SF1">
    <property type="entry name" value="CRISPR SYSTEM CMS PROTEIN CSM5"/>
    <property type="match status" value="1"/>
</dbReference>
<dbReference type="STRING" id="335543.Sfum_1345"/>
<dbReference type="GO" id="GO:0003723">
    <property type="term" value="F:RNA binding"/>
    <property type="evidence" value="ECO:0007669"/>
    <property type="project" value="UniProtKB-KW"/>
</dbReference>
<name>A0LHY4_SYNFM</name>
<dbReference type="HOGENOM" id="CLU_036878_2_0_7"/>
<evidence type="ECO:0000313" key="9">
    <source>
        <dbReference type="Proteomes" id="UP000001784"/>
    </source>
</evidence>
<evidence type="ECO:0000256" key="3">
    <source>
        <dbReference type="ARBA" id="ARBA00016113"/>
    </source>
</evidence>
<dbReference type="GO" id="GO:0051607">
    <property type="term" value="P:defense response to virus"/>
    <property type="evidence" value="ECO:0007669"/>
    <property type="project" value="UniProtKB-KW"/>
</dbReference>
<dbReference type="RefSeq" id="WP_011698207.1">
    <property type="nucleotide sequence ID" value="NC_008554.1"/>
</dbReference>
<evidence type="ECO:0000256" key="4">
    <source>
        <dbReference type="ARBA" id="ARBA00022884"/>
    </source>
</evidence>
<keyword evidence="9" id="KW-1185">Reference proteome</keyword>
<feature type="domain" description="CRISPR type III-associated protein" evidence="7">
    <location>
        <begin position="8"/>
        <end position="145"/>
    </location>
</feature>
<evidence type="ECO:0000256" key="5">
    <source>
        <dbReference type="ARBA" id="ARBA00023118"/>
    </source>
</evidence>
<protein>
    <recommendedName>
        <fullName evidence="3">CRISPR system Cms protein Csm5</fullName>
    </recommendedName>
    <alternativeName>
        <fullName evidence="6">CRISPR type III A-associated protein Csm5</fullName>
    </alternativeName>
</protein>
<keyword evidence="4" id="KW-0694">RNA-binding</keyword>
<dbReference type="KEGG" id="sfu:Sfum_1345"/>
<dbReference type="EMBL" id="CP000478">
    <property type="protein sequence ID" value="ABK17036.1"/>
    <property type="molecule type" value="Genomic_DNA"/>
</dbReference>
<organism evidence="8 9">
    <name type="scientific">Syntrophobacter fumaroxidans (strain DSM 10017 / MPOB)</name>
    <dbReference type="NCBI Taxonomy" id="335543"/>
    <lineage>
        <taxon>Bacteria</taxon>
        <taxon>Pseudomonadati</taxon>
        <taxon>Thermodesulfobacteriota</taxon>
        <taxon>Syntrophobacteria</taxon>
        <taxon>Syntrophobacterales</taxon>
        <taxon>Syntrophobacteraceae</taxon>
        <taxon>Syntrophobacter</taxon>
    </lineage>
</organism>
<dbReference type="PANTHER" id="PTHR38007">
    <property type="entry name" value="CRISPR SYSTEM CMS PROTEIN CSM5"/>
    <property type="match status" value="1"/>
</dbReference>
<comment type="similarity">
    <text evidence="2">Belongs to the CRISPR-associated Csm5 family.</text>
</comment>
<dbReference type="InterPro" id="IPR005537">
    <property type="entry name" value="RAMP_III_fam"/>
</dbReference>
<dbReference type="eggNOG" id="COG1332">
    <property type="taxonomic scope" value="Bacteria"/>
</dbReference>
<comment type="function">
    <text evidence="1">This subunit might be involved in maturation of a crRNA intermediate to its mature form.</text>
</comment>
<evidence type="ECO:0000313" key="8">
    <source>
        <dbReference type="EMBL" id="ABK17036.1"/>
    </source>
</evidence>
<sequence>MSAYHFKAQALTPIHIGSGNEIDPLEFILEGNRLVRFNPADVVNGLSGEELRRYSQLVERADLKGIQAFLRTHLDAAHHDHVYVDVSKEFKRLFEEKASNPSNQFRVDMMPHNPHSGAVYLPGSSIKGAIRTAVINYFANIEPATKSTVHQTVGAEQNLRNKARILEESALDRRHSQTERDVLRLLDVQDVDLPNDATRIDRALNYNPQKQGSQEIQIWVERVKALADGGGAPQFEVTLHLDTAAMKHPGMKATLGRTLDFDTILRACNLFYWGRMTAEGEKFDQKKSGGKSWKALHELFPKGKTPDGQIVAIDPSKNYWCYPQRKRMLLRVGRFSHFESLSVDGLREGYNIQARTPIEDMGATRTRCSMENGRPAMPFGWLILTLERTL</sequence>
<reference evidence="8 9" key="1">
    <citation type="submission" date="2006-10" db="EMBL/GenBank/DDBJ databases">
        <title>Complete sequence of Syntrophobacter fumaroxidans MPOB.</title>
        <authorList>
            <consortium name="US DOE Joint Genome Institute"/>
            <person name="Copeland A."/>
            <person name="Lucas S."/>
            <person name="Lapidus A."/>
            <person name="Barry K."/>
            <person name="Detter J.C."/>
            <person name="Glavina del Rio T."/>
            <person name="Hammon N."/>
            <person name="Israni S."/>
            <person name="Pitluck S."/>
            <person name="Goltsman E.G."/>
            <person name="Martinez M."/>
            <person name="Schmutz J."/>
            <person name="Larimer F."/>
            <person name="Land M."/>
            <person name="Hauser L."/>
            <person name="Kyrpides N."/>
            <person name="Kim E."/>
            <person name="Boone D.R."/>
            <person name="Brockman F."/>
            <person name="Culley D."/>
            <person name="Ferry J."/>
            <person name="Gunsalus R."/>
            <person name="McInerney M.J."/>
            <person name="Morrison M."/>
            <person name="Plugge C."/>
            <person name="Rohlin L."/>
            <person name="Scholten J."/>
            <person name="Sieber J."/>
            <person name="Stams A.J.M."/>
            <person name="Worm P."/>
            <person name="Henstra A.M."/>
            <person name="Richardson P."/>
        </authorList>
    </citation>
    <scope>NUCLEOTIDE SEQUENCE [LARGE SCALE GENOMIC DNA]</scope>
    <source>
        <strain evidence="9">DSM 10017 / MPOB</strain>
    </source>
</reference>
<accession>A0LHY4</accession>
<evidence type="ECO:0000259" key="7">
    <source>
        <dbReference type="Pfam" id="PF03787"/>
    </source>
</evidence>